<evidence type="ECO:0000256" key="5">
    <source>
        <dbReference type="SAM" id="Coils"/>
    </source>
</evidence>
<evidence type="ECO:0000313" key="9">
    <source>
        <dbReference type="Proteomes" id="UP001175227"/>
    </source>
</evidence>
<protein>
    <recommendedName>
        <fullName evidence="7">RING-type domain-containing protein</fullName>
    </recommendedName>
</protein>
<dbReference type="InterPro" id="IPR013083">
    <property type="entry name" value="Znf_RING/FYVE/PHD"/>
</dbReference>
<keyword evidence="3" id="KW-0862">Zinc</keyword>
<dbReference type="InterPro" id="IPR017907">
    <property type="entry name" value="Znf_RING_CS"/>
</dbReference>
<evidence type="ECO:0000256" key="1">
    <source>
        <dbReference type="ARBA" id="ARBA00022723"/>
    </source>
</evidence>
<evidence type="ECO:0000313" key="8">
    <source>
        <dbReference type="EMBL" id="KAK0460834.1"/>
    </source>
</evidence>
<name>A0AA39N884_9AGAR</name>
<dbReference type="SMART" id="SM00184">
    <property type="entry name" value="RING"/>
    <property type="match status" value="1"/>
</dbReference>
<keyword evidence="1" id="KW-0479">Metal-binding</keyword>
<dbReference type="AlphaFoldDB" id="A0AA39N884"/>
<dbReference type="Pfam" id="PF13923">
    <property type="entry name" value="zf-C3HC4_2"/>
    <property type="match status" value="1"/>
</dbReference>
<evidence type="ECO:0000259" key="7">
    <source>
        <dbReference type="PROSITE" id="PS50089"/>
    </source>
</evidence>
<keyword evidence="5" id="KW-0175">Coiled coil</keyword>
<gene>
    <name evidence="8" type="ORF">IW261DRAFT_1428710</name>
</gene>
<keyword evidence="2 4" id="KW-0863">Zinc-finger</keyword>
<accession>A0AA39N884</accession>
<proteinExistence type="predicted"/>
<dbReference type="InterPro" id="IPR047134">
    <property type="entry name" value="RNF4"/>
</dbReference>
<feature type="region of interest" description="Disordered" evidence="6">
    <location>
        <begin position="1"/>
        <end position="33"/>
    </location>
</feature>
<evidence type="ECO:0000256" key="6">
    <source>
        <dbReference type="SAM" id="MobiDB-lite"/>
    </source>
</evidence>
<evidence type="ECO:0000256" key="2">
    <source>
        <dbReference type="ARBA" id="ARBA00022771"/>
    </source>
</evidence>
<dbReference type="Proteomes" id="UP001175227">
    <property type="component" value="Unassembled WGS sequence"/>
</dbReference>
<feature type="coiled-coil region" evidence="5">
    <location>
        <begin position="116"/>
        <end position="154"/>
    </location>
</feature>
<evidence type="ECO:0000256" key="3">
    <source>
        <dbReference type="ARBA" id="ARBA00022833"/>
    </source>
</evidence>
<dbReference type="PROSITE" id="PS50089">
    <property type="entry name" value="ZF_RING_2"/>
    <property type="match status" value="1"/>
</dbReference>
<dbReference type="EMBL" id="JAUEPR010000161">
    <property type="protein sequence ID" value="KAK0460834.1"/>
    <property type="molecule type" value="Genomic_DNA"/>
</dbReference>
<dbReference type="SUPFAM" id="SSF57850">
    <property type="entry name" value="RING/U-box"/>
    <property type="match status" value="1"/>
</dbReference>
<dbReference type="PANTHER" id="PTHR23041:SF78">
    <property type="entry name" value="E3 UBIQUITIN-PROTEIN LIGASE RNF4"/>
    <property type="match status" value="1"/>
</dbReference>
<reference evidence="8" key="1">
    <citation type="submission" date="2023-06" db="EMBL/GenBank/DDBJ databases">
        <authorList>
            <consortium name="Lawrence Berkeley National Laboratory"/>
            <person name="Ahrendt S."/>
            <person name="Sahu N."/>
            <person name="Indic B."/>
            <person name="Wong-Bajracharya J."/>
            <person name="Merenyi Z."/>
            <person name="Ke H.-M."/>
            <person name="Monk M."/>
            <person name="Kocsube S."/>
            <person name="Drula E."/>
            <person name="Lipzen A."/>
            <person name="Balint B."/>
            <person name="Henrissat B."/>
            <person name="Andreopoulos B."/>
            <person name="Martin F.M."/>
            <person name="Harder C.B."/>
            <person name="Rigling D."/>
            <person name="Ford K.L."/>
            <person name="Foster G.D."/>
            <person name="Pangilinan J."/>
            <person name="Papanicolaou A."/>
            <person name="Barry K."/>
            <person name="LaButti K."/>
            <person name="Viragh M."/>
            <person name="Koriabine M."/>
            <person name="Yan M."/>
            <person name="Riley R."/>
            <person name="Champramary S."/>
            <person name="Plett K.L."/>
            <person name="Tsai I.J."/>
            <person name="Slot J."/>
            <person name="Sipos G."/>
            <person name="Plett J."/>
            <person name="Nagy L.G."/>
            <person name="Grigoriev I.V."/>
        </authorList>
    </citation>
    <scope>NUCLEOTIDE SEQUENCE</scope>
    <source>
        <strain evidence="8">ICMP 16352</strain>
    </source>
</reference>
<keyword evidence="9" id="KW-1185">Reference proteome</keyword>
<feature type="compositionally biased region" description="Low complexity" evidence="6">
    <location>
        <begin position="22"/>
        <end position="33"/>
    </location>
</feature>
<dbReference type="InterPro" id="IPR001841">
    <property type="entry name" value="Znf_RING"/>
</dbReference>
<dbReference type="PANTHER" id="PTHR23041">
    <property type="entry name" value="RING FINGER DOMAIN-CONTAINING"/>
    <property type="match status" value="1"/>
</dbReference>
<comment type="caution">
    <text evidence="8">The sequence shown here is derived from an EMBL/GenBank/DDBJ whole genome shotgun (WGS) entry which is preliminary data.</text>
</comment>
<organism evidence="8 9">
    <name type="scientific">Armillaria novae-zelandiae</name>
    <dbReference type="NCBI Taxonomy" id="153914"/>
    <lineage>
        <taxon>Eukaryota</taxon>
        <taxon>Fungi</taxon>
        <taxon>Dikarya</taxon>
        <taxon>Basidiomycota</taxon>
        <taxon>Agaricomycotina</taxon>
        <taxon>Agaricomycetes</taxon>
        <taxon>Agaricomycetidae</taxon>
        <taxon>Agaricales</taxon>
        <taxon>Marasmiineae</taxon>
        <taxon>Physalacriaceae</taxon>
        <taxon>Armillaria</taxon>
    </lineage>
</organism>
<feature type="compositionally biased region" description="Basic and acidic residues" evidence="6">
    <location>
        <begin position="1"/>
        <end position="21"/>
    </location>
</feature>
<dbReference type="GO" id="GO:0008270">
    <property type="term" value="F:zinc ion binding"/>
    <property type="evidence" value="ECO:0007669"/>
    <property type="project" value="UniProtKB-KW"/>
</dbReference>
<dbReference type="Gene3D" id="3.30.40.10">
    <property type="entry name" value="Zinc/RING finger domain, C3HC4 (zinc finger)"/>
    <property type="match status" value="1"/>
</dbReference>
<dbReference type="PROSITE" id="PS00518">
    <property type="entry name" value="ZF_RING_1"/>
    <property type="match status" value="1"/>
</dbReference>
<feature type="domain" description="RING-type" evidence="7">
    <location>
        <begin position="157"/>
        <end position="199"/>
    </location>
</feature>
<sequence>MLRRLDKPGDSDTDVQIKDTTHASTSAAGSQSTTNITRTVGVKRKRTEGNQMAVEIIEISSDEDEPVNKKRLTDIVDLNLLVKILTKETGKAKRAQEKAERHAEHYHKSLQVMGDVVKAKEEADQLVAKYERENKECKDQLQELKATFNSMEQGAECEICKLPLWYPYLLPDCGHIFCEKCVHDWLEAIMKKHREQTNPGFLWSRPILVPLEVVRGIARPSVEYHIALMLFNKIRKAMKGPAFSCPLCQKEVRNRPVQVFAMKSITQKLALTRGETMPVIETPKLGGHYSHWDEFFPFYYITNRDITHWTDYISVNLQFEIDKDKWQIAKA</sequence>
<evidence type="ECO:0000256" key="4">
    <source>
        <dbReference type="PROSITE-ProRule" id="PRU00175"/>
    </source>
</evidence>